<dbReference type="RefSeq" id="WP_014234306.1">
    <property type="nucleotide sequence ID" value="NZ_ATFJ01000032.1"/>
</dbReference>
<dbReference type="KEGG" id="vna:PN96_20970"/>
<reference evidence="1 2" key="1">
    <citation type="submission" date="2016-07" db="EMBL/GenBank/DDBJ databases">
        <title>Developing Vibrio natriegens as a novel, fast-growing host for biotechnology.</title>
        <authorList>
            <person name="Weinstock M.T."/>
            <person name="Hesek E.D."/>
            <person name="Wilson C.M."/>
            <person name="Gibson D.G."/>
        </authorList>
    </citation>
    <scope>NUCLEOTIDE SEQUENCE [LARGE SCALE GENOMIC DNA]</scope>
    <source>
        <strain evidence="1 2">ATCC 14048</strain>
    </source>
</reference>
<evidence type="ECO:0000313" key="1">
    <source>
        <dbReference type="EMBL" id="ANQ14351.1"/>
    </source>
</evidence>
<dbReference type="GeneID" id="70915316"/>
<proteinExistence type="predicted"/>
<organism evidence="1 2">
    <name type="scientific">Vibrio natriegens NBRC 15636 = ATCC 14048 = DSM 759</name>
    <dbReference type="NCBI Taxonomy" id="1219067"/>
    <lineage>
        <taxon>Bacteria</taxon>
        <taxon>Pseudomonadati</taxon>
        <taxon>Pseudomonadota</taxon>
        <taxon>Gammaproteobacteria</taxon>
        <taxon>Vibrionales</taxon>
        <taxon>Vibrionaceae</taxon>
        <taxon>Vibrio</taxon>
    </lineage>
</organism>
<gene>
    <name evidence="1" type="ORF">BA890_16465</name>
</gene>
<keyword evidence="2" id="KW-1185">Reference proteome</keyword>
<protein>
    <submittedName>
        <fullName evidence="1">Histidine phosphotransferase</fullName>
    </submittedName>
</protein>
<accession>A0AAN0Y5U5</accession>
<dbReference type="GO" id="GO:0000160">
    <property type="term" value="P:phosphorelay signal transduction system"/>
    <property type="evidence" value="ECO:0007669"/>
    <property type="project" value="InterPro"/>
</dbReference>
<evidence type="ECO:0000313" key="2">
    <source>
        <dbReference type="Proteomes" id="UP000092741"/>
    </source>
</evidence>
<dbReference type="Proteomes" id="UP000092741">
    <property type="component" value="Chromosome 2"/>
</dbReference>
<dbReference type="Gene3D" id="1.20.120.160">
    <property type="entry name" value="HPT domain"/>
    <property type="match status" value="1"/>
</dbReference>
<dbReference type="SUPFAM" id="SSF47226">
    <property type="entry name" value="Histidine-containing phosphotransfer domain, HPT domain"/>
    <property type="match status" value="1"/>
</dbReference>
<dbReference type="InterPro" id="IPR036641">
    <property type="entry name" value="HPT_dom_sf"/>
</dbReference>
<dbReference type="EMBL" id="CP016346">
    <property type="protein sequence ID" value="ANQ14351.1"/>
    <property type="molecule type" value="Genomic_DNA"/>
</dbReference>
<sequence>MINFDVLNKAMDNDVEIIITVFSTYLEEHVNGLERINELYANENWPELHLLAQSLKGVLESFGEDTAVTALQEIEEDTRNNIAPDVSDITIVNRELLTINQQIFAYLDNMNGKSV</sequence>
<name>A0AAN0Y5U5_VIBNA</name>
<dbReference type="AlphaFoldDB" id="A0AAN0Y5U5"/>